<proteinExistence type="predicted"/>
<evidence type="ECO:0000256" key="1">
    <source>
        <dbReference type="SAM" id="MobiDB-lite"/>
    </source>
</evidence>
<dbReference type="KEGG" id="goe:114828326"/>
<feature type="region of interest" description="Disordered" evidence="1">
    <location>
        <begin position="187"/>
        <end position="242"/>
    </location>
</feature>
<dbReference type="AlphaFoldDB" id="A0AAJ7WI11"/>
<keyword evidence="3" id="KW-1185">Reference proteome</keyword>
<keyword evidence="2" id="KW-0472">Membrane</keyword>
<feature type="transmembrane region" description="Helical" evidence="2">
    <location>
        <begin position="42"/>
        <end position="62"/>
    </location>
</feature>
<dbReference type="RefSeq" id="XP_028967831.1">
    <property type="nucleotide sequence ID" value="XM_029111998.1"/>
</dbReference>
<dbReference type="Proteomes" id="UP000694867">
    <property type="component" value="Unplaced"/>
</dbReference>
<dbReference type="InterPro" id="IPR029162">
    <property type="entry name" value="InaF-motif"/>
</dbReference>
<dbReference type="Pfam" id="PF15018">
    <property type="entry name" value="InaF-motif"/>
    <property type="match status" value="1"/>
</dbReference>
<feature type="compositionally biased region" description="Polar residues" evidence="1">
    <location>
        <begin position="189"/>
        <end position="204"/>
    </location>
</feature>
<reference evidence="4" key="1">
    <citation type="submission" date="2025-08" db="UniProtKB">
        <authorList>
            <consortium name="RefSeq"/>
        </authorList>
    </citation>
    <scope>IDENTIFICATION</scope>
</reference>
<dbReference type="CTD" id="32126"/>
<name>A0AAJ7WI11_9ACAR</name>
<dbReference type="PANTHER" id="PTHR34929">
    <property type="entry name" value="ZGC:153157"/>
    <property type="match status" value="1"/>
</dbReference>
<sequence>MQPVKSLPEMKIFDHGGTMAGVYPSENKFAAQHKKLVRMLTVVGYLLCVSLAAILLSLYYLFLWNPDMNKEFPEIQSRLTKELCSTSSQNPQRFVQKDAPPSPALQVVSSSNSPIFIISPPNSKEIPLHQGNLKSDVVNRRTFVPYPATVSRDIISRAMSNLSPDRGALDVSMNPVAHDINAEIHADISSGSSDTQHTPSSTESLYDDSKRSSSVSQENSQEVLTYQDSSAMNTSNVTSSEY</sequence>
<dbReference type="PANTHER" id="PTHR34929:SF1">
    <property type="entry name" value="INAF MOTIF CONTAINING 2"/>
    <property type="match status" value="1"/>
</dbReference>
<organism evidence="3 4">
    <name type="scientific">Galendromus occidentalis</name>
    <name type="common">western predatory mite</name>
    <dbReference type="NCBI Taxonomy" id="34638"/>
    <lineage>
        <taxon>Eukaryota</taxon>
        <taxon>Metazoa</taxon>
        <taxon>Ecdysozoa</taxon>
        <taxon>Arthropoda</taxon>
        <taxon>Chelicerata</taxon>
        <taxon>Arachnida</taxon>
        <taxon>Acari</taxon>
        <taxon>Parasitiformes</taxon>
        <taxon>Mesostigmata</taxon>
        <taxon>Gamasina</taxon>
        <taxon>Phytoseioidea</taxon>
        <taxon>Phytoseiidae</taxon>
        <taxon>Typhlodrominae</taxon>
        <taxon>Galendromus</taxon>
    </lineage>
</organism>
<protein>
    <submittedName>
        <fullName evidence="4">Uncharacterized protein LOC114828326</fullName>
    </submittedName>
</protein>
<evidence type="ECO:0000313" key="3">
    <source>
        <dbReference type="Proteomes" id="UP000694867"/>
    </source>
</evidence>
<keyword evidence="2" id="KW-1133">Transmembrane helix</keyword>
<dbReference type="GeneID" id="114828326"/>
<evidence type="ECO:0000313" key="4">
    <source>
        <dbReference type="RefSeq" id="XP_028967831.1"/>
    </source>
</evidence>
<feature type="compositionally biased region" description="Low complexity" evidence="1">
    <location>
        <begin position="212"/>
        <end position="223"/>
    </location>
</feature>
<keyword evidence="2" id="KW-0812">Transmembrane</keyword>
<gene>
    <name evidence="4" type="primary">LOC114828326</name>
</gene>
<accession>A0AAJ7WI11</accession>
<feature type="compositionally biased region" description="Polar residues" evidence="1">
    <location>
        <begin position="224"/>
        <end position="242"/>
    </location>
</feature>
<evidence type="ECO:0000256" key="2">
    <source>
        <dbReference type="SAM" id="Phobius"/>
    </source>
</evidence>